<keyword evidence="2 3" id="KW-0413">Isomerase</keyword>
<dbReference type="InterPro" id="IPR050275">
    <property type="entry name" value="PGM_Phosphatase"/>
</dbReference>
<gene>
    <name evidence="3" type="ORF">QO002_005987</name>
</gene>
<keyword evidence="4" id="KW-1185">Reference proteome</keyword>
<dbReference type="SUPFAM" id="SSF53254">
    <property type="entry name" value="Phosphoglycerate mutase-like"/>
    <property type="match status" value="1"/>
</dbReference>
<dbReference type="Pfam" id="PF00300">
    <property type="entry name" value="His_Phos_1"/>
    <property type="match status" value="1"/>
</dbReference>
<protein>
    <submittedName>
        <fullName evidence="3">Phosphoglycerate mutase</fullName>
        <ecNumber evidence="3">5.4.2.12</ecNumber>
    </submittedName>
</protein>
<dbReference type="SMART" id="SM00855">
    <property type="entry name" value="PGAM"/>
    <property type="match status" value="1"/>
</dbReference>
<dbReference type="PANTHER" id="PTHR48100">
    <property type="entry name" value="BROAD-SPECIFICITY PHOSPHATASE YOR283W-RELATED"/>
    <property type="match status" value="1"/>
</dbReference>
<organism evidence="3 4">
    <name type="scientific">Pararhizobium capsulatum DSM 1112</name>
    <dbReference type="NCBI Taxonomy" id="1121113"/>
    <lineage>
        <taxon>Bacteria</taxon>
        <taxon>Pseudomonadati</taxon>
        <taxon>Pseudomonadota</taxon>
        <taxon>Alphaproteobacteria</taxon>
        <taxon>Hyphomicrobiales</taxon>
        <taxon>Rhizobiaceae</taxon>
        <taxon>Rhizobium/Agrobacterium group</taxon>
        <taxon>Pararhizobium</taxon>
    </lineage>
</organism>
<evidence type="ECO:0000256" key="2">
    <source>
        <dbReference type="ARBA" id="ARBA00023235"/>
    </source>
</evidence>
<dbReference type="InterPro" id="IPR029033">
    <property type="entry name" value="His_PPase_superfam"/>
</dbReference>
<accession>A0ABU0C283</accession>
<name>A0ABU0C283_9HYPH</name>
<dbReference type="RefSeq" id="WP_307236606.1">
    <property type="nucleotide sequence ID" value="NZ_JAUSVF010000004.1"/>
</dbReference>
<dbReference type="CDD" id="cd07067">
    <property type="entry name" value="HP_PGM_like"/>
    <property type="match status" value="1"/>
</dbReference>
<reference evidence="3 4" key="1">
    <citation type="submission" date="2023-07" db="EMBL/GenBank/DDBJ databases">
        <title>Genomic Encyclopedia of Type Strains, Phase IV (KMG-IV): sequencing the most valuable type-strain genomes for metagenomic binning, comparative biology and taxonomic classification.</title>
        <authorList>
            <person name="Goeker M."/>
        </authorList>
    </citation>
    <scope>NUCLEOTIDE SEQUENCE [LARGE SCALE GENOMIC DNA]</scope>
    <source>
        <strain evidence="3 4">DSM 1112</strain>
    </source>
</reference>
<dbReference type="EC" id="5.4.2.12" evidence="3"/>
<evidence type="ECO:0000313" key="4">
    <source>
        <dbReference type="Proteomes" id="UP001230207"/>
    </source>
</evidence>
<evidence type="ECO:0000313" key="3">
    <source>
        <dbReference type="EMBL" id="MDQ0323780.1"/>
    </source>
</evidence>
<comment type="caution">
    <text evidence="3">The sequence shown here is derived from an EMBL/GenBank/DDBJ whole genome shotgun (WGS) entry which is preliminary data.</text>
</comment>
<dbReference type="PROSITE" id="PS00175">
    <property type="entry name" value="PG_MUTASE"/>
    <property type="match status" value="1"/>
</dbReference>
<keyword evidence="1" id="KW-0324">Glycolysis</keyword>
<proteinExistence type="predicted"/>
<dbReference type="EMBL" id="JAUSVF010000004">
    <property type="protein sequence ID" value="MDQ0323780.1"/>
    <property type="molecule type" value="Genomic_DNA"/>
</dbReference>
<evidence type="ECO:0000256" key="1">
    <source>
        <dbReference type="ARBA" id="ARBA00023152"/>
    </source>
</evidence>
<dbReference type="Gene3D" id="3.40.50.1240">
    <property type="entry name" value="Phosphoglycerate mutase-like"/>
    <property type="match status" value="1"/>
</dbReference>
<dbReference type="GO" id="GO:0004619">
    <property type="term" value="F:phosphoglycerate mutase activity"/>
    <property type="evidence" value="ECO:0007669"/>
    <property type="project" value="UniProtKB-EC"/>
</dbReference>
<dbReference type="InterPro" id="IPR013078">
    <property type="entry name" value="His_Pase_superF_clade-1"/>
</dbReference>
<dbReference type="Proteomes" id="UP001230207">
    <property type="component" value="Unassembled WGS sequence"/>
</dbReference>
<sequence>MRVLLVRHGQSEWNAEKRLQGQADIGLSEKGVRQAETLRPVIDAINPCRTITSDLRRARHTAAILGFSDAEPLEGLREISVGEWTGRSIPDIIAEDAQLYSGWRAGSHTPPQGETWVQFVARTRAVIEHERLKPDCRNLLVVCHGGVIRALLDHYIGLQPAHIIPVGPASLTALRLSTKQEEPVKLELFNYSPGNLQFDAPD</sequence>
<dbReference type="PANTHER" id="PTHR48100:SF1">
    <property type="entry name" value="HISTIDINE PHOSPHATASE FAMILY PROTEIN-RELATED"/>
    <property type="match status" value="1"/>
</dbReference>
<dbReference type="InterPro" id="IPR001345">
    <property type="entry name" value="PG/BPGM_mutase_AS"/>
</dbReference>